<accession>A0ABR1P357</accession>
<proteinExistence type="predicted"/>
<feature type="compositionally biased region" description="Basic and acidic residues" evidence="1">
    <location>
        <begin position="48"/>
        <end position="94"/>
    </location>
</feature>
<gene>
    <name evidence="2" type="ORF">SLS63_008387</name>
</gene>
<evidence type="ECO:0000313" key="2">
    <source>
        <dbReference type="EMBL" id="KAK7724985.1"/>
    </source>
</evidence>
<protein>
    <submittedName>
        <fullName evidence="2">Uncharacterized protein</fullName>
    </submittedName>
</protein>
<evidence type="ECO:0000256" key="1">
    <source>
        <dbReference type="SAM" id="MobiDB-lite"/>
    </source>
</evidence>
<organism evidence="2 3">
    <name type="scientific">Diaporthe eres</name>
    <name type="common">Phomopsis oblonga</name>
    <dbReference type="NCBI Taxonomy" id="83184"/>
    <lineage>
        <taxon>Eukaryota</taxon>
        <taxon>Fungi</taxon>
        <taxon>Dikarya</taxon>
        <taxon>Ascomycota</taxon>
        <taxon>Pezizomycotina</taxon>
        <taxon>Sordariomycetes</taxon>
        <taxon>Sordariomycetidae</taxon>
        <taxon>Diaporthales</taxon>
        <taxon>Diaporthaceae</taxon>
        <taxon>Diaporthe</taxon>
        <taxon>Diaporthe eres species complex</taxon>
    </lineage>
</organism>
<feature type="region of interest" description="Disordered" evidence="1">
    <location>
        <begin position="1"/>
        <end position="94"/>
    </location>
</feature>
<evidence type="ECO:0000313" key="3">
    <source>
        <dbReference type="Proteomes" id="UP001430848"/>
    </source>
</evidence>
<feature type="compositionally biased region" description="Basic and acidic residues" evidence="1">
    <location>
        <begin position="20"/>
        <end position="31"/>
    </location>
</feature>
<comment type="caution">
    <text evidence="2">The sequence shown here is derived from an EMBL/GenBank/DDBJ whole genome shotgun (WGS) entry which is preliminary data.</text>
</comment>
<keyword evidence="3" id="KW-1185">Reference proteome</keyword>
<feature type="compositionally biased region" description="Basic and acidic residues" evidence="1">
    <location>
        <begin position="1"/>
        <end position="10"/>
    </location>
</feature>
<dbReference type="Proteomes" id="UP001430848">
    <property type="component" value="Unassembled WGS sequence"/>
</dbReference>
<reference evidence="2 3" key="1">
    <citation type="submission" date="2024-02" db="EMBL/GenBank/DDBJ databases">
        <title>De novo assembly and annotation of 12 fungi associated with fruit tree decline syndrome in Ontario, Canada.</title>
        <authorList>
            <person name="Sulman M."/>
            <person name="Ellouze W."/>
            <person name="Ilyukhin E."/>
        </authorList>
    </citation>
    <scope>NUCLEOTIDE SEQUENCE [LARGE SCALE GENOMIC DNA]</scope>
    <source>
        <strain evidence="2 3">M169</strain>
    </source>
</reference>
<name>A0ABR1P357_DIAER</name>
<sequence>MSQDNTKGDEVTDTPPTYKEQLDEAAIKVKDPQSGANEGGVIGQVVEKGTDHKDESSREETKVPGPPERPHHDTQIEEFIKDQHRSKTDDGKLS</sequence>
<dbReference type="EMBL" id="JAKNSF020000053">
    <property type="protein sequence ID" value="KAK7724985.1"/>
    <property type="molecule type" value="Genomic_DNA"/>
</dbReference>